<evidence type="ECO:0000313" key="4">
    <source>
        <dbReference type="Proteomes" id="UP000051497"/>
    </source>
</evidence>
<name>A0A0Q9YN21_9GAMM</name>
<reference evidence="2" key="1">
    <citation type="submission" date="2015-09" db="EMBL/GenBank/DDBJ databases">
        <title>Draft Genome Sequences of Two Novel Amoeba-resistant Intranuclear Bacteria, Candidatus Berkiella cookevillensis and Candidatus Berkiella aquae.</title>
        <authorList>
            <person name="Mehari Y.T."/>
            <person name="Arivett B.A."/>
            <person name="Farone A.L."/>
            <person name="Gunderson J.H."/>
            <person name="Farone M.B."/>
        </authorList>
    </citation>
    <scope>NUCLEOTIDE SEQUENCE [LARGE SCALE GENOMIC DNA]</scope>
    <source>
        <strain evidence="2">HT99</strain>
    </source>
</reference>
<reference evidence="3" key="3">
    <citation type="submission" date="2021-06" db="EMBL/GenBank/DDBJ databases">
        <title>Genomic Description and Analysis of Intracellular Bacteria, Candidatus Berkiella cookevillensis and Candidatus Berkiella aquae.</title>
        <authorList>
            <person name="Kidane D.T."/>
            <person name="Mehari Y.T."/>
            <person name="Rice F.C."/>
            <person name="Arivett B.A."/>
            <person name="Farone A.L."/>
            <person name="Berk S.G."/>
            <person name="Farone M.B."/>
        </authorList>
    </citation>
    <scope>NUCLEOTIDE SEQUENCE</scope>
    <source>
        <strain evidence="3">HT99</strain>
    </source>
</reference>
<evidence type="ECO:0000313" key="2">
    <source>
        <dbReference type="EMBL" id="KRG22172.1"/>
    </source>
</evidence>
<keyword evidence="1" id="KW-1133">Transmembrane helix</keyword>
<keyword evidence="1" id="KW-0812">Transmembrane</keyword>
<feature type="transmembrane region" description="Helical" evidence="1">
    <location>
        <begin position="7"/>
        <end position="24"/>
    </location>
</feature>
<keyword evidence="1" id="KW-0472">Membrane</keyword>
<proteinExistence type="predicted"/>
<sequence>MEWINPLIGILIGALLIIPAFFTTKKWLKISLALVAIVAALGTAELSKRYFYPHVLGWQFEHEIVKHPLFKLIAKHHPNEFALFVKQVKQGLVDKQPQAILSGYSSQLLGKVFYEHLQTAPNEAVMRYLGAVLELYRYLYNQDPQAVLAMEYGQATTGNFGAIWSDNNFQTLLNHLLQVKTKVIEASIDSPVAPPSQTQAALLLQGILKEMSEKYGEDLVKQMFARGQSAIPANIIAPLIIDFYARIGMQGPENAGVMMRYIASLKVKGTAEEQTKDSQKDK</sequence>
<organism evidence="2">
    <name type="scientific">Candidatus Berkiella aquae</name>
    <dbReference type="NCBI Taxonomy" id="295108"/>
    <lineage>
        <taxon>Bacteria</taxon>
        <taxon>Pseudomonadati</taxon>
        <taxon>Pseudomonadota</taxon>
        <taxon>Gammaproteobacteria</taxon>
        <taxon>Candidatus Berkiellales</taxon>
        <taxon>Candidatus Berkiellaceae</taxon>
        <taxon>Candidatus Berkiella</taxon>
    </lineage>
</organism>
<keyword evidence="4" id="KW-1185">Reference proteome</keyword>
<accession>A0A0Q9YN21</accession>
<protein>
    <submittedName>
        <fullName evidence="2">Uncharacterized protein</fullName>
    </submittedName>
</protein>
<dbReference type="EMBL" id="LKAJ01000002">
    <property type="protein sequence ID" value="KRG22172.1"/>
    <property type="molecule type" value="Genomic_DNA"/>
</dbReference>
<dbReference type="EMBL" id="LKAJ02000001">
    <property type="protein sequence ID" value="MCS5712625.1"/>
    <property type="molecule type" value="Genomic_DNA"/>
</dbReference>
<evidence type="ECO:0000256" key="1">
    <source>
        <dbReference type="SAM" id="Phobius"/>
    </source>
</evidence>
<evidence type="ECO:0000313" key="3">
    <source>
        <dbReference type="EMBL" id="MCS5712625.1"/>
    </source>
</evidence>
<dbReference type="AlphaFoldDB" id="A0A0Q9YN21"/>
<comment type="caution">
    <text evidence="2">The sequence shown here is derived from an EMBL/GenBank/DDBJ whole genome shotgun (WGS) entry which is preliminary data.</text>
</comment>
<dbReference type="RefSeq" id="WP_075065233.1">
    <property type="nucleotide sequence ID" value="NZ_LKAJ02000001.1"/>
</dbReference>
<gene>
    <name evidence="2" type="ORF">HT99x_00589</name>
    <name evidence="3" type="ORF">HT99x_014395</name>
</gene>
<dbReference type="Proteomes" id="UP000051497">
    <property type="component" value="Unassembled WGS sequence"/>
</dbReference>
<reference evidence="3" key="2">
    <citation type="journal article" date="2016" name="Genome Announc.">
        <title>Draft Genome Sequences of Two Novel Amoeba-Resistant Intranuclear Bacteria, 'Candidatus Berkiella cookevillensis' and 'Candidatus Berkiella aquae'.</title>
        <authorList>
            <person name="Mehari Y.T."/>
            <person name="Arivett B.A."/>
            <person name="Farone A.L."/>
            <person name="Gunderson J.H."/>
            <person name="Farone M.B."/>
        </authorList>
    </citation>
    <scope>NUCLEOTIDE SEQUENCE</scope>
    <source>
        <strain evidence="3">HT99</strain>
    </source>
</reference>